<dbReference type="PANTHER" id="PTHR43153">
    <property type="entry name" value="ELECTRON TRANSFER FLAVOPROTEIN ALPHA"/>
    <property type="match status" value="1"/>
</dbReference>
<dbReference type="Gene3D" id="3.40.50.620">
    <property type="entry name" value="HUPs"/>
    <property type="match status" value="1"/>
</dbReference>
<evidence type="ECO:0000256" key="1">
    <source>
        <dbReference type="ARBA" id="ARBA00005817"/>
    </source>
</evidence>
<evidence type="ECO:0000256" key="2">
    <source>
        <dbReference type="ARBA" id="ARBA00022448"/>
    </source>
</evidence>
<proteinExistence type="inferred from homology"/>
<dbReference type="GO" id="GO:0033539">
    <property type="term" value="P:fatty acid beta-oxidation using acyl-CoA dehydrogenase"/>
    <property type="evidence" value="ECO:0007669"/>
    <property type="project" value="TreeGrafter"/>
</dbReference>
<evidence type="ECO:0000259" key="7">
    <source>
        <dbReference type="SMART" id="SM00893"/>
    </source>
</evidence>
<evidence type="ECO:0000256" key="5">
    <source>
        <dbReference type="ARBA" id="ARBA00022982"/>
    </source>
</evidence>
<reference evidence="8" key="1">
    <citation type="submission" date="2014-07" db="EMBL/GenBank/DDBJ databases">
        <authorList>
            <person name="Hornung V.Bastian."/>
        </authorList>
    </citation>
    <scope>NUCLEOTIDE SEQUENCE</scope>
    <source>
        <strain evidence="8">PCE-S</strain>
    </source>
</reference>
<feature type="domain" description="Electron transfer flavoprotein alpha/beta-subunit N-terminal" evidence="7">
    <location>
        <begin position="5"/>
        <end position="195"/>
    </location>
</feature>
<dbReference type="GO" id="GO:0009055">
    <property type="term" value="F:electron transfer activity"/>
    <property type="evidence" value="ECO:0007669"/>
    <property type="project" value="InterPro"/>
</dbReference>
<dbReference type="FunFam" id="3.40.50.1220:FF:000001">
    <property type="entry name" value="Electron transfer flavoprotein, alpha subunit"/>
    <property type="match status" value="1"/>
</dbReference>
<dbReference type="EMBL" id="LK996017">
    <property type="protein sequence ID" value="CDX01769.1"/>
    <property type="molecule type" value="Genomic_DNA"/>
</dbReference>
<dbReference type="InterPro" id="IPR001308">
    <property type="entry name" value="ETF_a/FixB"/>
</dbReference>
<dbReference type="SMART" id="SM00893">
    <property type="entry name" value="ETF"/>
    <property type="match status" value="1"/>
</dbReference>
<keyword evidence="5" id="KW-0249">Electron transport</keyword>
<evidence type="ECO:0000256" key="3">
    <source>
        <dbReference type="ARBA" id="ARBA00022630"/>
    </source>
</evidence>
<dbReference type="Gene3D" id="3.40.50.1220">
    <property type="entry name" value="TPP-binding domain"/>
    <property type="match status" value="1"/>
</dbReference>
<feature type="binding site" evidence="6">
    <location>
        <begin position="255"/>
        <end position="259"/>
    </location>
    <ligand>
        <name>FAD</name>
        <dbReference type="ChEBI" id="CHEBI:57692"/>
    </ligand>
</feature>
<feature type="binding site" evidence="6">
    <location>
        <begin position="241"/>
        <end position="242"/>
    </location>
    <ligand>
        <name>FAD</name>
        <dbReference type="ChEBI" id="CHEBI:57692"/>
    </ligand>
</feature>
<comment type="cofactor">
    <cofactor evidence="6">
        <name>FAD</name>
        <dbReference type="ChEBI" id="CHEBI:57692"/>
    </cofactor>
    <text evidence="6">Binds 1 FAD per dimer.</text>
</comment>
<accession>A0A098AYT1</accession>
<dbReference type="InterPro" id="IPR014731">
    <property type="entry name" value="ETF_asu_C"/>
</dbReference>
<feature type="binding site" evidence="6">
    <location>
        <position position="293"/>
    </location>
    <ligand>
        <name>FAD</name>
        <dbReference type="ChEBI" id="CHEBI:57692"/>
    </ligand>
</feature>
<dbReference type="SUPFAM" id="SSF52402">
    <property type="entry name" value="Adenine nucleotide alpha hydrolases-like"/>
    <property type="match status" value="1"/>
</dbReference>
<dbReference type="RefSeq" id="WP_005816053.1">
    <property type="nucleotide sequence ID" value="NZ_CABKQQ010000056.1"/>
</dbReference>
<dbReference type="OMA" id="HHICGIG"/>
<gene>
    <name evidence="8" type="ORF">DPCES_1882</name>
</gene>
<comment type="similarity">
    <text evidence="1">Belongs to the ETF alpha-subunit/FixB family.</text>
</comment>
<evidence type="ECO:0000256" key="4">
    <source>
        <dbReference type="ARBA" id="ARBA00022827"/>
    </source>
</evidence>
<dbReference type="CDD" id="cd01715">
    <property type="entry name" value="ETF_alpha"/>
    <property type="match status" value="1"/>
</dbReference>
<organism evidence="8">
    <name type="scientific">Desulfitobacterium hafniense</name>
    <name type="common">Desulfitobacterium frappieri</name>
    <dbReference type="NCBI Taxonomy" id="49338"/>
    <lineage>
        <taxon>Bacteria</taxon>
        <taxon>Bacillati</taxon>
        <taxon>Bacillota</taxon>
        <taxon>Clostridia</taxon>
        <taxon>Eubacteriales</taxon>
        <taxon>Desulfitobacteriaceae</taxon>
        <taxon>Desulfitobacterium</taxon>
    </lineage>
</organism>
<name>A0A098AYT1_DESHA</name>
<dbReference type="PANTHER" id="PTHR43153:SF1">
    <property type="entry name" value="ELECTRON TRANSFER FLAVOPROTEIN SUBUNIT ALPHA, MITOCHONDRIAL"/>
    <property type="match status" value="1"/>
</dbReference>
<dbReference type="Pfam" id="PF00766">
    <property type="entry name" value="ETF_alpha"/>
    <property type="match status" value="1"/>
</dbReference>
<dbReference type="InterPro" id="IPR033947">
    <property type="entry name" value="ETF_alpha_N"/>
</dbReference>
<feature type="binding site" evidence="6">
    <location>
        <position position="216"/>
    </location>
    <ligand>
        <name>FAD</name>
        <dbReference type="ChEBI" id="CHEBI:57692"/>
    </ligand>
</feature>
<evidence type="ECO:0000256" key="6">
    <source>
        <dbReference type="PIRSR" id="PIRSR000089-1"/>
    </source>
</evidence>
<dbReference type="SUPFAM" id="SSF52467">
    <property type="entry name" value="DHS-like NAD/FAD-binding domain"/>
    <property type="match status" value="1"/>
</dbReference>
<feature type="binding site" evidence="6">
    <location>
        <begin position="272"/>
        <end position="279"/>
    </location>
    <ligand>
        <name>FAD</name>
        <dbReference type="ChEBI" id="CHEBI:57692"/>
    </ligand>
</feature>
<keyword evidence="2" id="KW-0813">Transport</keyword>
<dbReference type="PROSITE" id="PS00696">
    <property type="entry name" value="ETF_ALPHA"/>
    <property type="match status" value="1"/>
</dbReference>
<dbReference type="PATRIC" id="fig|49338.4.peg.2025"/>
<dbReference type="PIRSF" id="PIRSF000089">
    <property type="entry name" value="Electra_flavoP_a"/>
    <property type="match status" value="1"/>
</dbReference>
<dbReference type="InterPro" id="IPR018206">
    <property type="entry name" value="ETF_asu_C_CS"/>
</dbReference>
<evidence type="ECO:0000313" key="8">
    <source>
        <dbReference type="EMBL" id="CDX01769.1"/>
    </source>
</evidence>
<dbReference type="GO" id="GO:0050660">
    <property type="term" value="F:flavin adenine dinucleotide binding"/>
    <property type="evidence" value="ECO:0007669"/>
    <property type="project" value="InterPro"/>
</dbReference>
<dbReference type="InterPro" id="IPR014730">
    <property type="entry name" value="ETF_a/b_N"/>
</dbReference>
<keyword evidence="4 6" id="KW-0274">FAD</keyword>
<dbReference type="AlphaFoldDB" id="A0A098AYT1"/>
<keyword evidence="3" id="KW-0285">Flavoprotein</keyword>
<dbReference type="InterPro" id="IPR029035">
    <property type="entry name" value="DHS-like_NAD/FAD-binding_dom"/>
</dbReference>
<protein>
    <submittedName>
        <fullName evidence="8">Electron transfer flavoprotein subunit alpha</fullName>
    </submittedName>
</protein>
<dbReference type="Pfam" id="PF01012">
    <property type="entry name" value="ETF"/>
    <property type="match status" value="1"/>
</dbReference>
<sequence length="329" mass="34707">MPKGIWVFVEQAEGKVRKISLEILSQGRKIADQTGEPLAAVIAGDGIAGLAQEAAGYGADQVFLLNSPQLAQYTTGAYTSALAKLIQEKEPQAFLLGHTAVGKDLAPRLAQRLGVGLASDVIDIEVDPEKFLLYKRPVYTGSAYSFVEIVSRPSLATVRAKSFPVAEPDPARQAEVIEAAVTIDPEDLKVIVKDVAYLVTSRPALTEADFVISGGRGMKGKENFALLEELADVVGGAVGASRAAVDSGWIDNQFQVGQTGSIVAPTLYIACGISGAIQHIAGMGASKVIIAVNKDPEAPIFNVADYGIVGDLFEVVPLLTEEFKKLVNG</sequence>
<dbReference type="InterPro" id="IPR014729">
    <property type="entry name" value="Rossmann-like_a/b/a_fold"/>
</dbReference>